<dbReference type="AlphaFoldDB" id="A0AAV9NQR9"/>
<accession>A0AAV9NQR9</accession>
<evidence type="ECO:0000313" key="3">
    <source>
        <dbReference type="Proteomes" id="UP001358417"/>
    </source>
</evidence>
<keyword evidence="1" id="KW-0472">Membrane</keyword>
<gene>
    <name evidence="2" type="ORF">LTR84_000375</name>
</gene>
<protein>
    <submittedName>
        <fullName evidence="2">Uncharacterized protein</fullName>
    </submittedName>
</protein>
<sequence>MNETQQTTRTSSLMGVDPLFGPGTVAAWYLTLLTCVLPWMFDAAGRKRGTIEADLAVSLIFPVVAVANLLSQIVHLDPDDADTTYAIDAPLVIVKAFVPIAGYMCLLNLDSGINRRVLLVGVVGLLCNGGETYAYSSGFRHEDHSADVVRRVVLGPWGILSMLALLWGNATVLEFSWQVFRAMFSRLTTRYFSRPEAVHSLSGPYTWPWPLPCRYTLLCPYTSLWTCLLLLRSIQAFGIEDPESHMLLTIAWMSQHLCFTFSTVALMAVLENAIGRSAENGFRLLLEHLFPKSPASLTDLDQLAALLGGVVMLSVRVYDATGPYRKKWSKAKRRQRELREQENIRLGNIIAPRIDRDVERN</sequence>
<feature type="transmembrane region" description="Helical" evidence="1">
    <location>
        <begin position="156"/>
        <end position="177"/>
    </location>
</feature>
<feature type="transmembrane region" description="Helical" evidence="1">
    <location>
        <begin position="117"/>
        <end position="136"/>
    </location>
</feature>
<keyword evidence="1" id="KW-0812">Transmembrane</keyword>
<feature type="transmembrane region" description="Helical" evidence="1">
    <location>
        <begin position="20"/>
        <end position="41"/>
    </location>
</feature>
<evidence type="ECO:0000256" key="1">
    <source>
        <dbReference type="SAM" id="Phobius"/>
    </source>
</evidence>
<dbReference type="RefSeq" id="XP_064711866.1">
    <property type="nucleotide sequence ID" value="XM_064844006.1"/>
</dbReference>
<proteinExistence type="predicted"/>
<feature type="transmembrane region" description="Helical" evidence="1">
    <location>
        <begin position="53"/>
        <end position="73"/>
    </location>
</feature>
<dbReference type="EMBL" id="JAVRRD010000001">
    <property type="protein sequence ID" value="KAK5064542.1"/>
    <property type="molecule type" value="Genomic_DNA"/>
</dbReference>
<keyword evidence="3" id="KW-1185">Reference proteome</keyword>
<name>A0AAV9NQR9_9EURO</name>
<reference evidence="2 3" key="1">
    <citation type="submission" date="2023-08" db="EMBL/GenBank/DDBJ databases">
        <title>Black Yeasts Isolated from many extreme environments.</title>
        <authorList>
            <person name="Coleine C."/>
            <person name="Stajich J.E."/>
            <person name="Selbmann L."/>
        </authorList>
    </citation>
    <scope>NUCLEOTIDE SEQUENCE [LARGE SCALE GENOMIC DNA]</scope>
    <source>
        <strain evidence="2 3">CCFEE 5792</strain>
    </source>
</reference>
<evidence type="ECO:0000313" key="2">
    <source>
        <dbReference type="EMBL" id="KAK5064542.1"/>
    </source>
</evidence>
<organism evidence="2 3">
    <name type="scientific">Exophiala bonariae</name>
    <dbReference type="NCBI Taxonomy" id="1690606"/>
    <lineage>
        <taxon>Eukaryota</taxon>
        <taxon>Fungi</taxon>
        <taxon>Dikarya</taxon>
        <taxon>Ascomycota</taxon>
        <taxon>Pezizomycotina</taxon>
        <taxon>Eurotiomycetes</taxon>
        <taxon>Chaetothyriomycetidae</taxon>
        <taxon>Chaetothyriales</taxon>
        <taxon>Herpotrichiellaceae</taxon>
        <taxon>Exophiala</taxon>
    </lineage>
</organism>
<comment type="caution">
    <text evidence="2">The sequence shown here is derived from an EMBL/GenBank/DDBJ whole genome shotgun (WGS) entry which is preliminary data.</text>
</comment>
<feature type="transmembrane region" description="Helical" evidence="1">
    <location>
        <begin position="85"/>
        <end position="105"/>
    </location>
</feature>
<keyword evidence="1" id="KW-1133">Transmembrane helix</keyword>
<dbReference type="Proteomes" id="UP001358417">
    <property type="component" value="Unassembled WGS sequence"/>
</dbReference>
<dbReference type="GeneID" id="89968597"/>